<sequence length="118" mass="13462">MLSWEDGVWQGYYYGEWMQTKHGVLGFLLVFLMLFFFISSLGHIMDAPSLHIYKRCLGKFSSYDITKLSLDIPFYNLRLHSGVPSLHVCSIYLSFCLCNPTGDLACLVLTSSSYRTPS</sequence>
<gene>
    <name evidence="2" type="ORF">G7K_0918-t1</name>
</gene>
<dbReference type="EMBL" id="BACD03000005">
    <property type="protein sequence ID" value="GAO46694.1"/>
    <property type="molecule type" value="Genomic_DNA"/>
</dbReference>
<keyword evidence="1" id="KW-1133">Transmembrane helix</keyword>
<proteinExistence type="predicted"/>
<evidence type="ECO:0000256" key="1">
    <source>
        <dbReference type="SAM" id="Phobius"/>
    </source>
</evidence>
<comment type="caution">
    <text evidence="2">The sequence shown here is derived from an EMBL/GenBank/DDBJ whole genome shotgun (WGS) entry which is preliminary data.</text>
</comment>
<reference evidence="2 3" key="2">
    <citation type="journal article" date="2014" name="J. Gen. Appl. Microbiol.">
        <title>The early diverging ascomycetous budding yeast Saitoella complicata has three histone deacetylases belonging to the Clr6, Hos2, and Rpd3 lineages.</title>
        <authorList>
            <person name="Nishida H."/>
            <person name="Matsumoto T."/>
            <person name="Kondo S."/>
            <person name="Hamamoto M."/>
            <person name="Yoshikawa H."/>
        </authorList>
    </citation>
    <scope>NUCLEOTIDE SEQUENCE [LARGE SCALE GENOMIC DNA]</scope>
    <source>
        <strain evidence="2 3">NRRL Y-17804</strain>
    </source>
</reference>
<accession>A0A0E9NA39</accession>
<reference evidence="2 3" key="1">
    <citation type="journal article" date="2011" name="J. Gen. Appl. Microbiol.">
        <title>Draft genome sequencing of the enigmatic yeast Saitoella complicata.</title>
        <authorList>
            <person name="Nishida H."/>
            <person name="Hamamoto M."/>
            <person name="Sugiyama J."/>
        </authorList>
    </citation>
    <scope>NUCLEOTIDE SEQUENCE [LARGE SCALE GENOMIC DNA]</scope>
    <source>
        <strain evidence="2 3">NRRL Y-17804</strain>
    </source>
</reference>
<evidence type="ECO:0000313" key="2">
    <source>
        <dbReference type="EMBL" id="GAO46694.1"/>
    </source>
</evidence>
<evidence type="ECO:0000313" key="3">
    <source>
        <dbReference type="Proteomes" id="UP000033140"/>
    </source>
</evidence>
<dbReference type="Proteomes" id="UP000033140">
    <property type="component" value="Unassembled WGS sequence"/>
</dbReference>
<protein>
    <submittedName>
        <fullName evidence="2">Uncharacterized protein</fullName>
    </submittedName>
</protein>
<keyword evidence="3" id="KW-1185">Reference proteome</keyword>
<name>A0A0E9NA39_SAICN</name>
<dbReference type="AlphaFoldDB" id="A0A0E9NA39"/>
<organism evidence="2 3">
    <name type="scientific">Saitoella complicata (strain BCRC 22490 / CBS 7301 / JCM 7358 / NBRC 10748 / NRRL Y-17804)</name>
    <dbReference type="NCBI Taxonomy" id="698492"/>
    <lineage>
        <taxon>Eukaryota</taxon>
        <taxon>Fungi</taxon>
        <taxon>Dikarya</taxon>
        <taxon>Ascomycota</taxon>
        <taxon>Taphrinomycotina</taxon>
        <taxon>Taphrinomycotina incertae sedis</taxon>
        <taxon>Saitoella</taxon>
    </lineage>
</organism>
<keyword evidence="1" id="KW-0472">Membrane</keyword>
<feature type="transmembrane region" description="Helical" evidence="1">
    <location>
        <begin position="24"/>
        <end position="45"/>
    </location>
</feature>
<reference evidence="2 3" key="3">
    <citation type="journal article" date="2015" name="Genome Announc.">
        <title>Draft Genome Sequence of the Archiascomycetous Yeast Saitoella complicata.</title>
        <authorList>
            <person name="Yamauchi K."/>
            <person name="Kondo S."/>
            <person name="Hamamoto M."/>
            <person name="Takahashi Y."/>
            <person name="Ogura Y."/>
            <person name="Hayashi T."/>
            <person name="Nishida H."/>
        </authorList>
    </citation>
    <scope>NUCLEOTIDE SEQUENCE [LARGE SCALE GENOMIC DNA]</scope>
    <source>
        <strain evidence="2 3">NRRL Y-17804</strain>
    </source>
</reference>
<keyword evidence="1" id="KW-0812">Transmembrane</keyword>